<dbReference type="Pfam" id="PF00196">
    <property type="entry name" value="GerE"/>
    <property type="match status" value="1"/>
</dbReference>
<dbReference type="AlphaFoldDB" id="A0A1E3GV36"/>
<dbReference type="PROSITE" id="PS50043">
    <property type="entry name" value="HTH_LUXR_2"/>
    <property type="match status" value="1"/>
</dbReference>
<dbReference type="Gene3D" id="3.40.50.2300">
    <property type="match status" value="1"/>
</dbReference>
<dbReference type="SMART" id="SM00448">
    <property type="entry name" value="REC"/>
    <property type="match status" value="1"/>
</dbReference>
<proteinExistence type="predicted"/>
<dbReference type="CDD" id="cd17535">
    <property type="entry name" value="REC_NarL-like"/>
    <property type="match status" value="1"/>
</dbReference>
<keyword evidence="7" id="KW-1185">Reference proteome</keyword>
<dbReference type="InterPro" id="IPR058245">
    <property type="entry name" value="NreC/VraR/RcsB-like_REC"/>
</dbReference>
<evidence type="ECO:0000256" key="2">
    <source>
        <dbReference type="ARBA" id="ARBA00023125"/>
    </source>
</evidence>
<dbReference type="PRINTS" id="PR00038">
    <property type="entry name" value="HTHLUXR"/>
</dbReference>
<gene>
    <name evidence="6" type="primary">narL_1</name>
    <name evidence="6" type="ORF">A9E74_00651</name>
</gene>
<dbReference type="SMART" id="SM00421">
    <property type="entry name" value="HTH_LUXR"/>
    <property type="match status" value="1"/>
</dbReference>
<dbReference type="GO" id="GO:0006355">
    <property type="term" value="P:regulation of DNA-templated transcription"/>
    <property type="evidence" value="ECO:0007669"/>
    <property type="project" value="InterPro"/>
</dbReference>
<evidence type="ECO:0000313" key="7">
    <source>
        <dbReference type="Proteomes" id="UP000094379"/>
    </source>
</evidence>
<protein>
    <submittedName>
        <fullName evidence="6">Nitrate/nitrite response regulator protein NarL</fullName>
    </submittedName>
</protein>
<dbReference type="SUPFAM" id="SSF46894">
    <property type="entry name" value="C-terminal effector domain of the bipartite response regulators"/>
    <property type="match status" value="1"/>
</dbReference>
<accession>A0A1E3GV36</accession>
<comment type="caution">
    <text evidence="6">The sequence shown here is derived from an EMBL/GenBank/DDBJ whole genome shotgun (WGS) entry which is preliminary data.</text>
</comment>
<dbReference type="InterPro" id="IPR016032">
    <property type="entry name" value="Sig_transdc_resp-reg_C-effctor"/>
</dbReference>
<dbReference type="PANTHER" id="PTHR45566:SF2">
    <property type="entry name" value="NARL SUBFAMILY"/>
    <property type="match status" value="1"/>
</dbReference>
<dbReference type="RefSeq" id="WP_069295187.1">
    <property type="nucleotide sequence ID" value="NZ_MCRI01000003.1"/>
</dbReference>
<sequence length="226" mass="25221">MNSSPISVVVVDDHPLFRRGVVELLNDSDEMTVIAEYDSAVSLLNNLDDTYPDILLLDLQMPDQSGLDVLKQLRSHDEQLKIIIITACSDQQMLLEALRFGANGFLQKDTPPDEILAQLVSAVKGNVVINAGAVTSLATHLREHQTAAISQSNPAFTQMTERERETLFYISKGLNNKLIARELGISDGTVKVYVKNLLRKLNLHSRLELAAWAHNHQSDEMPDREH</sequence>
<dbReference type="Pfam" id="PF00072">
    <property type="entry name" value="Response_reg"/>
    <property type="match status" value="1"/>
</dbReference>
<reference evidence="6 7" key="1">
    <citation type="submission" date="2016-07" db="EMBL/GenBank/DDBJ databases">
        <title>Draft Genome Sequence of Methylophaga muralis Bur 1.</title>
        <authorList>
            <person name="Vasilenko O.V."/>
            <person name="Doronina N.V."/>
            <person name="Shmareva M.N."/>
            <person name="Tarlachkov S.V."/>
            <person name="Mustakhimov I."/>
            <person name="Trotsenko Y.A."/>
        </authorList>
    </citation>
    <scope>NUCLEOTIDE SEQUENCE [LARGE SCALE GENOMIC DNA]</scope>
    <source>
        <strain evidence="6 7">Bur 1</strain>
    </source>
</reference>
<keyword evidence="2" id="KW-0238">DNA-binding</keyword>
<dbReference type="PROSITE" id="PS00622">
    <property type="entry name" value="HTH_LUXR_1"/>
    <property type="match status" value="1"/>
</dbReference>
<dbReference type="SUPFAM" id="SSF52172">
    <property type="entry name" value="CheY-like"/>
    <property type="match status" value="1"/>
</dbReference>
<dbReference type="PROSITE" id="PS50110">
    <property type="entry name" value="RESPONSE_REGULATORY"/>
    <property type="match status" value="1"/>
</dbReference>
<dbReference type="GO" id="GO:0003677">
    <property type="term" value="F:DNA binding"/>
    <property type="evidence" value="ECO:0007669"/>
    <property type="project" value="UniProtKB-KW"/>
</dbReference>
<evidence type="ECO:0000259" key="5">
    <source>
        <dbReference type="PROSITE" id="PS50110"/>
    </source>
</evidence>
<dbReference type="InterPro" id="IPR001789">
    <property type="entry name" value="Sig_transdc_resp-reg_receiver"/>
</dbReference>
<dbReference type="STRING" id="291169.A9E74_00651"/>
<evidence type="ECO:0000313" key="6">
    <source>
        <dbReference type="EMBL" id="ODN67815.1"/>
    </source>
</evidence>
<dbReference type="PANTHER" id="PTHR45566">
    <property type="entry name" value="HTH-TYPE TRANSCRIPTIONAL REGULATOR YHJB-RELATED"/>
    <property type="match status" value="1"/>
</dbReference>
<evidence type="ECO:0000256" key="1">
    <source>
        <dbReference type="ARBA" id="ARBA00022553"/>
    </source>
</evidence>
<organism evidence="6 7">
    <name type="scientific">Methylophaga muralis</name>
    <dbReference type="NCBI Taxonomy" id="291169"/>
    <lineage>
        <taxon>Bacteria</taxon>
        <taxon>Pseudomonadati</taxon>
        <taxon>Pseudomonadota</taxon>
        <taxon>Gammaproteobacteria</taxon>
        <taxon>Thiotrichales</taxon>
        <taxon>Piscirickettsiaceae</taxon>
        <taxon>Methylophaga</taxon>
    </lineage>
</organism>
<dbReference type="InterPro" id="IPR011006">
    <property type="entry name" value="CheY-like_superfamily"/>
</dbReference>
<dbReference type="InterPro" id="IPR051015">
    <property type="entry name" value="EvgA-like"/>
</dbReference>
<dbReference type="InterPro" id="IPR000792">
    <property type="entry name" value="Tscrpt_reg_LuxR_C"/>
</dbReference>
<dbReference type="GO" id="GO:0000160">
    <property type="term" value="P:phosphorelay signal transduction system"/>
    <property type="evidence" value="ECO:0007669"/>
    <property type="project" value="InterPro"/>
</dbReference>
<dbReference type="PATRIC" id="fig|291169.3.peg.653"/>
<keyword evidence="1 3" id="KW-0597">Phosphoprotein</keyword>
<dbReference type="CDD" id="cd06170">
    <property type="entry name" value="LuxR_C_like"/>
    <property type="match status" value="1"/>
</dbReference>
<name>A0A1E3GV36_9GAMM</name>
<dbReference type="Proteomes" id="UP000094379">
    <property type="component" value="Unassembled WGS sequence"/>
</dbReference>
<feature type="modified residue" description="4-aspartylphosphate" evidence="3">
    <location>
        <position position="58"/>
    </location>
</feature>
<evidence type="ECO:0000256" key="3">
    <source>
        <dbReference type="PROSITE-ProRule" id="PRU00169"/>
    </source>
</evidence>
<feature type="domain" description="Response regulatory" evidence="5">
    <location>
        <begin position="7"/>
        <end position="123"/>
    </location>
</feature>
<dbReference type="EMBL" id="MCRI01000003">
    <property type="protein sequence ID" value="ODN67815.1"/>
    <property type="molecule type" value="Genomic_DNA"/>
</dbReference>
<evidence type="ECO:0000259" key="4">
    <source>
        <dbReference type="PROSITE" id="PS50043"/>
    </source>
</evidence>
<feature type="domain" description="HTH luxR-type" evidence="4">
    <location>
        <begin position="152"/>
        <end position="217"/>
    </location>
</feature>